<dbReference type="EMBL" id="JACBZO010000001">
    <property type="protein sequence ID" value="NYI41702.1"/>
    <property type="molecule type" value="Genomic_DNA"/>
</dbReference>
<organism evidence="1 2">
    <name type="scientific">Demequina lutea</name>
    <dbReference type="NCBI Taxonomy" id="431489"/>
    <lineage>
        <taxon>Bacteria</taxon>
        <taxon>Bacillati</taxon>
        <taxon>Actinomycetota</taxon>
        <taxon>Actinomycetes</taxon>
        <taxon>Micrococcales</taxon>
        <taxon>Demequinaceae</taxon>
        <taxon>Demequina</taxon>
    </lineage>
</organism>
<proteinExistence type="predicted"/>
<comment type="caution">
    <text evidence="1">The sequence shown here is derived from an EMBL/GenBank/DDBJ whole genome shotgun (WGS) entry which is preliminary data.</text>
</comment>
<evidence type="ECO:0000313" key="2">
    <source>
        <dbReference type="Proteomes" id="UP000547973"/>
    </source>
</evidence>
<dbReference type="AlphaFoldDB" id="A0A7Z0CKB6"/>
<evidence type="ECO:0008006" key="3">
    <source>
        <dbReference type="Google" id="ProtNLM"/>
    </source>
</evidence>
<dbReference type="RefSeq" id="WP_179398055.1">
    <property type="nucleotide sequence ID" value="NZ_JACBZO010000001.1"/>
</dbReference>
<sequence>MGSAWTVEVASEDFARFARSLHEYEQAVLDTAIWKVLAVEGLAICESEWGKALGRGLYEFRIRKSLDAILKAAGVPRTRGGKRAVLLRVFCAFERERVVLLLGGYDKGRDPSGRRQQREIAAARRVLAEWKRQQGP</sequence>
<evidence type="ECO:0000313" key="1">
    <source>
        <dbReference type="EMBL" id="NYI41702.1"/>
    </source>
</evidence>
<keyword evidence="2" id="KW-1185">Reference proteome</keyword>
<protein>
    <recommendedName>
        <fullName evidence="3">Phage derived protein Gp49-like</fullName>
    </recommendedName>
</protein>
<reference evidence="1 2" key="1">
    <citation type="submission" date="2020-07" db="EMBL/GenBank/DDBJ databases">
        <title>Sequencing the genomes of 1000 actinobacteria strains.</title>
        <authorList>
            <person name="Klenk H.-P."/>
        </authorList>
    </citation>
    <scope>NUCLEOTIDE SEQUENCE [LARGE SCALE GENOMIC DNA]</scope>
    <source>
        <strain evidence="1 2">DSM 19970</strain>
    </source>
</reference>
<name>A0A7Z0CKB6_9MICO</name>
<gene>
    <name evidence="1" type="ORF">BKA03_001821</name>
</gene>
<accession>A0A7Z0CKB6</accession>
<dbReference type="Proteomes" id="UP000547973">
    <property type="component" value="Unassembled WGS sequence"/>
</dbReference>